<keyword evidence="1" id="KW-0732">Signal</keyword>
<protein>
    <submittedName>
        <fullName evidence="3">Uncharacterized protein</fullName>
    </submittedName>
</protein>
<accession>A0AA36BP83</accession>
<name>A0AA36BP83_OCTVU</name>
<feature type="region of interest" description="Disordered" evidence="2">
    <location>
        <begin position="259"/>
        <end position="286"/>
    </location>
</feature>
<dbReference type="EMBL" id="OX597833">
    <property type="protein sequence ID" value="CAI9737177.1"/>
    <property type="molecule type" value="Genomic_DNA"/>
</dbReference>
<dbReference type="AlphaFoldDB" id="A0AA36BP83"/>
<dbReference type="InterPro" id="IPR052387">
    <property type="entry name" value="Fibrocystin"/>
</dbReference>
<proteinExistence type="predicted"/>
<keyword evidence="4" id="KW-1185">Reference proteome</keyword>
<dbReference type="PANTHER" id="PTHR46769">
    <property type="entry name" value="POLYCYSTIC KIDNEY AND HEPATIC DISEASE 1 (AUTOSOMAL RECESSIVE)-LIKE 1"/>
    <property type="match status" value="1"/>
</dbReference>
<sequence>MAIEELATGRGIVRNSNCVLQNQWQAYQCNNSEYAMMIIESLDEDTETRRLSPVAIVGNKYIDLINGPQDHGWCSGYTCRKRISTFMAIVDPTYPFDIYFSSTTPQKLRLRLLNTDKKISISVYYQFPNRQDVFDYTNTFILPKNAYMDNDEMKYKTVKESNRKAFLPTTADAVATNFFDRLEQKVYVIVEGGKPVDIRVNPIVVVTFSFGGVSESEFFGENLVRNLALFLGISASKVRIVDIVKEGTARRKKRAVSGVKVTTEIGDQPSSESNVTNSSVPANSSLSSQSLQNISSQLVNSRQLRSLDQHLNYQIGNPLNILGTLENPWRISATLVKGKGSHANAVLSGTTEVSLYDGWANFTNIAISHKGSDYGLTFQIWKVNNDLSVPKGQCLMFDVLYFYV</sequence>
<evidence type="ECO:0000313" key="3">
    <source>
        <dbReference type="EMBL" id="CAI9737177.1"/>
    </source>
</evidence>
<organism evidence="3 4">
    <name type="scientific">Octopus vulgaris</name>
    <name type="common">Common octopus</name>
    <dbReference type="NCBI Taxonomy" id="6645"/>
    <lineage>
        <taxon>Eukaryota</taxon>
        <taxon>Metazoa</taxon>
        <taxon>Spiralia</taxon>
        <taxon>Lophotrochozoa</taxon>
        <taxon>Mollusca</taxon>
        <taxon>Cephalopoda</taxon>
        <taxon>Coleoidea</taxon>
        <taxon>Octopodiformes</taxon>
        <taxon>Octopoda</taxon>
        <taxon>Incirrata</taxon>
        <taxon>Octopodidae</taxon>
        <taxon>Octopus</taxon>
    </lineage>
</organism>
<evidence type="ECO:0000256" key="2">
    <source>
        <dbReference type="SAM" id="MobiDB-lite"/>
    </source>
</evidence>
<reference evidence="3" key="1">
    <citation type="submission" date="2023-08" db="EMBL/GenBank/DDBJ databases">
        <authorList>
            <person name="Alioto T."/>
            <person name="Alioto T."/>
            <person name="Gomez Garrido J."/>
        </authorList>
    </citation>
    <scope>NUCLEOTIDE SEQUENCE</scope>
</reference>
<gene>
    <name evidence="3" type="ORF">OCTVUL_1B017021</name>
</gene>
<evidence type="ECO:0000313" key="4">
    <source>
        <dbReference type="Proteomes" id="UP001162480"/>
    </source>
</evidence>
<dbReference type="Proteomes" id="UP001162480">
    <property type="component" value="Chromosome 20"/>
</dbReference>
<dbReference type="PANTHER" id="PTHR46769:SF2">
    <property type="entry name" value="FIBROCYSTIN-L ISOFORM 2 PRECURSOR-RELATED"/>
    <property type="match status" value="1"/>
</dbReference>
<feature type="compositionally biased region" description="Low complexity" evidence="2">
    <location>
        <begin position="277"/>
        <end position="286"/>
    </location>
</feature>
<evidence type="ECO:0000256" key="1">
    <source>
        <dbReference type="ARBA" id="ARBA00022729"/>
    </source>
</evidence>